<gene>
    <name evidence="4" type="ORF">A2024_04970</name>
</gene>
<dbReference type="PANTHER" id="PTHR42776">
    <property type="entry name" value="SERINE PEPTIDASE S9 FAMILY MEMBER"/>
    <property type="match status" value="1"/>
</dbReference>
<dbReference type="Pfam" id="PF00326">
    <property type="entry name" value="Peptidase_S9"/>
    <property type="match status" value="1"/>
</dbReference>
<dbReference type="InterPro" id="IPR001375">
    <property type="entry name" value="Peptidase_S9_cat"/>
</dbReference>
<dbReference type="SUPFAM" id="SSF82171">
    <property type="entry name" value="DPP6 N-terminal domain-like"/>
    <property type="match status" value="1"/>
</dbReference>
<feature type="signal peptide" evidence="2">
    <location>
        <begin position="1"/>
        <end position="23"/>
    </location>
</feature>
<proteinExistence type="predicted"/>
<keyword evidence="2" id="KW-0732">Signal</keyword>
<dbReference type="InterPro" id="IPR029058">
    <property type="entry name" value="AB_hydrolase_fold"/>
</dbReference>
<reference evidence="4 5" key="1">
    <citation type="journal article" date="2016" name="Nat. Commun.">
        <title>Thousands of microbial genomes shed light on interconnected biogeochemical processes in an aquifer system.</title>
        <authorList>
            <person name="Anantharaman K."/>
            <person name="Brown C.T."/>
            <person name="Hug L.A."/>
            <person name="Sharon I."/>
            <person name="Castelle C.J."/>
            <person name="Probst A.J."/>
            <person name="Thomas B.C."/>
            <person name="Singh A."/>
            <person name="Wilkins M.J."/>
            <person name="Karaoz U."/>
            <person name="Brodie E.L."/>
            <person name="Williams K.H."/>
            <person name="Hubbard S.S."/>
            <person name="Banfield J.F."/>
        </authorList>
    </citation>
    <scope>NUCLEOTIDE SEQUENCE [LARGE SCALE GENOMIC DNA]</scope>
</reference>
<organism evidence="4 5">
    <name type="scientific">Candidatus Edwardsbacteria bacterium GWF2_54_11</name>
    <dbReference type="NCBI Taxonomy" id="1817851"/>
    <lineage>
        <taxon>Bacteria</taxon>
        <taxon>Candidatus Edwardsiibacteriota</taxon>
    </lineage>
</organism>
<dbReference type="SUPFAM" id="SSF53474">
    <property type="entry name" value="alpha/beta-Hydrolases"/>
    <property type="match status" value="1"/>
</dbReference>
<dbReference type="PANTHER" id="PTHR42776:SF28">
    <property type="entry name" value="GLUTAMYL ENDOPEPTIDASE, CHLOROPLASTIC-RELATED"/>
    <property type="match status" value="1"/>
</dbReference>
<feature type="chain" id="PRO_5009520530" description="Peptidase S9 prolyl oligopeptidase catalytic domain-containing protein" evidence="2">
    <location>
        <begin position="24"/>
        <end position="815"/>
    </location>
</feature>
<dbReference type="EMBL" id="MFFM01000049">
    <property type="protein sequence ID" value="OGF08082.1"/>
    <property type="molecule type" value="Genomic_DNA"/>
</dbReference>
<dbReference type="Gene3D" id="2.120.10.30">
    <property type="entry name" value="TolB, C-terminal domain"/>
    <property type="match status" value="1"/>
</dbReference>
<comment type="caution">
    <text evidence="4">The sequence shown here is derived from an EMBL/GenBank/DDBJ whole genome shotgun (WGS) entry which is preliminary data.</text>
</comment>
<name>A0A1F5R0R9_9BACT</name>
<evidence type="ECO:0000256" key="2">
    <source>
        <dbReference type="SAM" id="SignalP"/>
    </source>
</evidence>
<dbReference type="Gene3D" id="3.40.50.1820">
    <property type="entry name" value="alpha/beta hydrolase"/>
    <property type="match status" value="1"/>
</dbReference>
<dbReference type="GO" id="GO:0006508">
    <property type="term" value="P:proteolysis"/>
    <property type="evidence" value="ECO:0007669"/>
    <property type="project" value="InterPro"/>
</dbReference>
<protein>
    <recommendedName>
        <fullName evidence="3">Peptidase S9 prolyl oligopeptidase catalytic domain-containing protein</fullName>
    </recommendedName>
</protein>
<sequence length="815" mass="91640">MKKIFITLFILLLGLPQAFCQQAYQKPPQAVLDILNAPLPPTVFIDPTAQKMLLAQPSLYPSIADLAEPMLPLAGVRVNPRTNMERSYIFYWVSLTLKDIATGKETPVILPPEVKRIDGIKWNATGNLVAFINESDSGVELWMLDLATCQAKKIEDIRINPLLDNYLNWMPDQQSLLVKTIPANRGLPPKVEAVPPGPRILESSGSATASSTYEARDVLKTPGDADLFDHYATSQLVLVRLPSGKVEFIGRPAIYDQVEPSPDGRYLLVNWIHRPYSYQRSYQRFPREVEVWSAEGKMIEHLASQPLAEQVPIDGEITGPREHAWRHTADATVIWAEALDGGDPANKVPHRDRLMQKNIGGPSGELCRIENRYYKMRWMQQSGKVLVWEYDRDRKWFKVYLHDADDAAQTPLLVWDMSIHQRYQKPGDPVMMIMPNGVNVIRRQGDRVFLSGQGSSPEGDRPFLDRMDLNTLETERLFRSGKDCYEAYYAWIDPEKGTFISRRELPSDPPNYFRRTLAKKPLGKYTPGEASRRSSSRAITGFPDPAPVLRQIKKQIVTYQRDDGLQLSFTLYLPPGHKKGTRLPTLLWAYPSDLAQKEVAGQLEGSSQRFTAIRGTSELFFLLNGYAVLDDASMPVVGPPGTAYDGFIEQIAANAKAAVDKAVEMGVTDPNRVGVAGHSHGALMTADLLAYTDIFRAGIARSGAYNHTLRPFGYQNEKRTLWQARDTYIKNSPVLQADKINEPLLIIHGQIDANPGTVPLQSEKLYDAVRGAGGTARLVMLPYENHGYIARESVEHVLYEMLDWFDHYVKNAPTR</sequence>
<dbReference type="AlphaFoldDB" id="A0A1F5R0R9"/>
<evidence type="ECO:0000259" key="3">
    <source>
        <dbReference type="Pfam" id="PF00326"/>
    </source>
</evidence>
<dbReference type="GO" id="GO:0004252">
    <property type="term" value="F:serine-type endopeptidase activity"/>
    <property type="evidence" value="ECO:0007669"/>
    <property type="project" value="TreeGrafter"/>
</dbReference>
<dbReference type="Proteomes" id="UP000177230">
    <property type="component" value="Unassembled WGS sequence"/>
</dbReference>
<evidence type="ECO:0000313" key="5">
    <source>
        <dbReference type="Proteomes" id="UP000177230"/>
    </source>
</evidence>
<accession>A0A1F5R0R9</accession>
<keyword evidence="1" id="KW-0378">Hydrolase</keyword>
<evidence type="ECO:0000313" key="4">
    <source>
        <dbReference type="EMBL" id="OGF08082.1"/>
    </source>
</evidence>
<feature type="domain" description="Peptidase S9 prolyl oligopeptidase catalytic" evidence="3">
    <location>
        <begin position="656"/>
        <end position="811"/>
    </location>
</feature>
<evidence type="ECO:0000256" key="1">
    <source>
        <dbReference type="ARBA" id="ARBA00022801"/>
    </source>
</evidence>
<dbReference type="InterPro" id="IPR011042">
    <property type="entry name" value="6-blade_b-propeller_TolB-like"/>
</dbReference>